<reference evidence="2" key="1">
    <citation type="submission" date="2015-04" db="EMBL/GenBank/DDBJ databases">
        <title>The genome sequence of the plant pathogenic Rhizarian Plasmodiophora brassicae reveals insights in its biotrophic life cycle and the origin of chitin synthesis.</title>
        <authorList>
            <person name="Schwelm A."/>
            <person name="Fogelqvist J."/>
            <person name="Knaust A."/>
            <person name="Julke S."/>
            <person name="Lilja T."/>
            <person name="Dhandapani V."/>
            <person name="Bonilla-Rosso G."/>
            <person name="Karlsson M."/>
            <person name="Shevchenko A."/>
            <person name="Choi S.R."/>
            <person name="Kim H.G."/>
            <person name="Park J.Y."/>
            <person name="Lim Y.P."/>
            <person name="Ludwig-Muller J."/>
            <person name="Dixelius C."/>
        </authorList>
    </citation>
    <scope>NUCLEOTIDE SEQUENCE</scope>
    <source>
        <tissue evidence="2">Potato root galls</tissue>
    </source>
</reference>
<keyword evidence="1" id="KW-0812">Transmembrane</keyword>
<feature type="transmembrane region" description="Helical" evidence="1">
    <location>
        <begin position="103"/>
        <end position="124"/>
    </location>
</feature>
<organism evidence="2">
    <name type="scientific">Spongospora subterranea</name>
    <dbReference type="NCBI Taxonomy" id="70186"/>
    <lineage>
        <taxon>Eukaryota</taxon>
        <taxon>Sar</taxon>
        <taxon>Rhizaria</taxon>
        <taxon>Endomyxa</taxon>
        <taxon>Phytomyxea</taxon>
        <taxon>Plasmodiophorida</taxon>
        <taxon>Plasmodiophoridae</taxon>
        <taxon>Spongospora</taxon>
    </lineage>
</organism>
<accession>A0A0H5R8M4</accession>
<evidence type="ECO:0000256" key="1">
    <source>
        <dbReference type="SAM" id="Phobius"/>
    </source>
</evidence>
<proteinExistence type="predicted"/>
<name>A0A0H5R8M4_9EUKA</name>
<keyword evidence="1" id="KW-0472">Membrane</keyword>
<evidence type="ECO:0000313" key="2">
    <source>
        <dbReference type="EMBL" id="CRZ10151.1"/>
    </source>
</evidence>
<feature type="transmembrane region" description="Helical" evidence="1">
    <location>
        <begin position="77"/>
        <end position="97"/>
    </location>
</feature>
<dbReference type="AlphaFoldDB" id="A0A0H5R8M4"/>
<dbReference type="EMBL" id="HACM01009709">
    <property type="protein sequence ID" value="CRZ10151.1"/>
    <property type="molecule type" value="Transcribed_RNA"/>
</dbReference>
<keyword evidence="1" id="KW-1133">Transmembrane helix</keyword>
<sequence length="180" mass="19694">MSSEQDDIRKRRAAERRAKILASSASRMAVVEGTTKSLHGDDGKMAPSSQTEVATPPAFVSMACVTRLSQVRWQLDTAMHFILWVLSAIIGVNNRLLGWQSSYRQIVAIHLVVTLGCFIASEYARYRLAGGRFGLNNDKLMVMGDVAELILACGRAVSMCIDNLALVAFTYVMTGYLTTG</sequence>
<protein>
    <submittedName>
        <fullName evidence="2">Uncharacterized protein</fullName>
    </submittedName>
</protein>